<evidence type="ECO:0008006" key="2">
    <source>
        <dbReference type="Google" id="ProtNLM"/>
    </source>
</evidence>
<dbReference type="EMBL" id="CP165628">
    <property type="protein sequence ID" value="XDU74123.1"/>
    <property type="molecule type" value="Genomic_DNA"/>
</dbReference>
<sequence>MEHKLGNTKLHPYLFTRHMWVMHHAAIRKYYIIRNRLLIQDRFPQFTEDYKRENMRLIFGVIFFEKQKLLKLRYLFKGYRDYKKNRFGKIR</sequence>
<proteinExistence type="predicted"/>
<evidence type="ECO:0000313" key="1">
    <source>
        <dbReference type="EMBL" id="XDU74123.1"/>
    </source>
</evidence>
<gene>
    <name evidence="1" type="ORF">AB3G37_08670</name>
</gene>
<name>A0AB39VXA2_9GAMM</name>
<dbReference type="AlphaFoldDB" id="A0AB39VXA2"/>
<reference evidence="1" key="1">
    <citation type="submission" date="2024-07" db="EMBL/GenBank/DDBJ databases">
        <authorList>
            <person name="Biller S.J."/>
        </authorList>
    </citation>
    <scope>NUCLEOTIDE SEQUENCE</scope>
    <source>
        <strain evidence="1">WC2420</strain>
    </source>
</reference>
<accession>A0AB39VXA2</accession>
<protein>
    <recommendedName>
        <fullName evidence="2">Glycosyltransferase family 2 protein</fullName>
    </recommendedName>
</protein>
<organism evidence="1">
    <name type="scientific">Rouxiella sp. WC2420</name>
    <dbReference type="NCBI Taxonomy" id="3234145"/>
    <lineage>
        <taxon>Bacteria</taxon>
        <taxon>Pseudomonadati</taxon>
        <taxon>Pseudomonadota</taxon>
        <taxon>Gammaproteobacteria</taxon>
        <taxon>Enterobacterales</taxon>
        <taxon>Yersiniaceae</taxon>
        <taxon>Rouxiella</taxon>
    </lineage>
</organism>
<dbReference type="RefSeq" id="WP_369790351.1">
    <property type="nucleotide sequence ID" value="NZ_CP165628.1"/>
</dbReference>